<organism evidence="1 2">
    <name type="scientific">Chaetomium fimeti</name>
    <dbReference type="NCBI Taxonomy" id="1854472"/>
    <lineage>
        <taxon>Eukaryota</taxon>
        <taxon>Fungi</taxon>
        <taxon>Dikarya</taxon>
        <taxon>Ascomycota</taxon>
        <taxon>Pezizomycotina</taxon>
        <taxon>Sordariomycetes</taxon>
        <taxon>Sordariomycetidae</taxon>
        <taxon>Sordariales</taxon>
        <taxon>Chaetomiaceae</taxon>
        <taxon>Chaetomium</taxon>
    </lineage>
</organism>
<dbReference type="PANTHER" id="PTHR36847">
    <property type="entry name" value="AMIDOLIGASE ENZYME"/>
    <property type="match status" value="1"/>
</dbReference>
<dbReference type="AlphaFoldDB" id="A0AAE0HFB9"/>
<dbReference type="RefSeq" id="XP_062658803.1">
    <property type="nucleotide sequence ID" value="XM_062807438.1"/>
</dbReference>
<reference evidence="1" key="2">
    <citation type="submission" date="2023-06" db="EMBL/GenBank/DDBJ databases">
        <authorList>
            <consortium name="Lawrence Berkeley National Laboratory"/>
            <person name="Haridas S."/>
            <person name="Hensen N."/>
            <person name="Bonometti L."/>
            <person name="Westerberg I."/>
            <person name="Brannstrom I.O."/>
            <person name="Guillou S."/>
            <person name="Cros-Aarteil S."/>
            <person name="Calhoun S."/>
            <person name="Kuo A."/>
            <person name="Mondo S."/>
            <person name="Pangilinan J."/>
            <person name="Riley R."/>
            <person name="Labutti K."/>
            <person name="Andreopoulos B."/>
            <person name="Lipzen A."/>
            <person name="Chen C."/>
            <person name="Yanf M."/>
            <person name="Daum C."/>
            <person name="Ng V."/>
            <person name="Clum A."/>
            <person name="Steindorff A."/>
            <person name="Ohm R."/>
            <person name="Martin F."/>
            <person name="Silar P."/>
            <person name="Natvig D."/>
            <person name="Lalanne C."/>
            <person name="Gautier V."/>
            <person name="Ament-Velasquez S.L."/>
            <person name="Kruys A."/>
            <person name="Hutchinson M.I."/>
            <person name="Powell A.J."/>
            <person name="Barry K."/>
            <person name="Miller A.N."/>
            <person name="Grigoriev I.V."/>
            <person name="Debuchy R."/>
            <person name="Gladieux P."/>
            <person name="Thoren M.H."/>
            <person name="Johannesson H."/>
        </authorList>
    </citation>
    <scope>NUCLEOTIDE SEQUENCE</scope>
    <source>
        <strain evidence="1">CBS 168.71</strain>
    </source>
</reference>
<evidence type="ECO:0000313" key="2">
    <source>
        <dbReference type="Proteomes" id="UP001278766"/>
    </source>
</evidence>
<dbReference type="EMBL" id="JAUEPN010000004">
    <property type="protein sequence ID" value="KAK3295289.1"/>
    <property type="molecule type" value="Genomic_DNA"/>
</dbReference>
<protein>
    <submittedName>
        <fullName evidence="1">Uncharacterized protein</fullName>
    </submittedName>
</protein>
<evidence type="ECO:0000313" key="1">
    <source>
        <dbReference type="EMBL" id="KAK3295289.1"/>
    </source>
</evidence>
<accession>A0AAE0HFB9</accession>
<keyword evidence="2" id="KW-1185">Reference proteome</keyword>
<proteinExistence type="predicted"/>
<gene>
    <name evidence="1" type="ORF">B0H64DRAFT_459234</name>
</gene>
<dbReference type="Proteomes" id="UP001278766">
    <property type="component" value="Unassembled WGS sequence"/>
</dbReference>
<name>A0AAE0HFB9_9PEZI</name>
<comment type="caution">
    <text evidence="1">The sequence shown here is derived from an EMBL/GenBank/DDBJ whole genome shotgun (WGS) entry which is preliminary data.</text>
</comment>
<sequence>MAERFSLPFPRLVFRPFITLGFGFGTELESLVTPKKAIYDELEKHGFNHGLQPGGSGVEYDRMIEANGKALIKTLAALLLAAGIRTSLDDVTFEAWNIKLEPVLRLYHPRRCQIFNWEWHNTIERIYDVLNLYFEMWWTSGCSQHVHPQPGPDPGLPQAPSRGWTVYQARSLLRAIAVFDDAITKIMPEDRKENTWARSSFHDIKLEQAIRADKARANKPGALASHATPQSTLPVEARNLVRLFGEVTTKSWDHLFNWSDGLKLTQSICIGTGSDRFLSWNFMPLMDPRGTIEFRRPPGAMTAESAQKWVIFAVAFASASFEDKWKDTWRHKKDHATVSELQEFIKTGLMRLGGEWEGVLDPMEIFVEVTSEAAPLESS</sequence>
<reference evidence="1" key="1">
    <citation type="journal article" date="2023" name="Mol. Phylogenet. Evol.">
        <title>Genome-scale phylogeny and comparative genomics of the fungal order Sordariales.</title>
        <authorList>
            <person name="Hensen N."/>
            <person name="Bonometti L."/>
            <person name="Westerberg I."/>
            <person name="Brannstrom I.O."/>
            <person name="Guillou S."/>
            <person name="Cros-Aarteil S."/>
            <person name="Calhoun S."/>
            <person name="Haridas S."/>
            <person name="Kuo A."/>
            <person name="Mondo S."/>
            <person name="Pangilinan J."/>
            <person name="Riley R."/>
            <person name="LaButti K."/>
            <person name="Andreopoulos B."/>
            <person name="Lipzen A."/>
            <person name="Chen C."/>
            <person name="Yan M."/>
            <person name="Daum C."/>
            <person name="Ng V."/>
            <person name="Clum A."/>
            <person name="Steindorff A."/>
            <person name="Ohm R.A."/>
            <person name="Martin F."/>
            <person name="Silar P."/>
            <person name="Natvig D.O."/>
            <person name="Lalanne C."/>
            <person name="Gautier V."/>
            <person name="Ament-Velasquez S.L."/>
            <person name="Kruys A."/>
            <person name="Hutchinson M.I."/>
            <person name="Powell A.J."/>
            <person name="Barry K."/>
            <person name="Miller A.N."/>
            <person name="Grigoriev I.V."/>
            <person name="Debuchy R."/>
            <person name="Gladieux P."/>
            <person name="Hiltunen Thoren M."/>
            <person name="Johannesson H."/>
        </authorList>
    </citation>
    <scope>NUCLEOTIDE SEQUENCE</scope>
    <source>
        <strain evidence="1">CBS 168.71</strain>
    </source>
</reference>
<dbReference type="GeneID" id="87844386"/>
<dbReference type="PANTHER" id="PTHR36847:SF1">
    <property type="entry name" value="AMIDOLIGASE ENZYME"/>
    <property type="match status" value="1"/>
</dbReference>